<keyword evidence="3" id="KW-1185">Reference proteome</keyword>
<evidence type="ECO:0000313" key="2">
    <source>
        <dbReference type="EMBL" id="TEY22803.1"/>
    </source>
</evidence>
<feature type="compositionally biased region" description="Polar residues" evidence="1">
    <location>
        <begin position="133"/>
        <end position="149"/>
    </location>
</feature>
<feature type="region of interest" description="Disordered" evidence="1">
    <location>
        <begin position="129"/>
        <end position="160"/>
    </location>
</feature>
<sequence length="233" mass="25508">MIYKGQRAYGFCSSQKSDASGPRVTVMGFPTTSKTGIDGIFYADIKVFGLLAISPDRKAYAVSVGRNRKDTIRLIGDAHSRYDAKLLKRNNAKSTKVKKALLAHTLLPTLGIEKESWGQYCVGKVAKPKSTKELGNTPNRGESSSNSDTRPAVTTPVKEGKVEPALERNIHERVKVSTLGKTITDMIQLNTKTTRKLHQSAADVEQLMSIIANALTLLQQTQDAQASNNEFIE</sequence>
<evidence type="ECO:0000256" key="1">
    <source>
        <dbReference type="SAM" id="MobiDB-lite"/>
    </source>
</evidence>
<reference evidence="2 3" key="1">
    <citation type="submission" date="2017-11" db="EMBL/GenBank/DDBJ databases">
        <title>Comparative genomics of Botrytis spp.</title>
        <authorList>
            <person name="Valero-Jimenez C.A."/>
            <person name="Tapia P."/>
            <person name="Veloso J."/>
            <person name="Silva-Moreno E."/>
            <person name="Staats M."/>
            <person name="Valdes J.H."/>
            <person name="Van Kan J.A.L."/>
        </authorList>
    </citation>
    <scope>NUCLEOTIDE SEQUENCE [LARGE SCALE GENOMIC DNA]</scope>
    <source>
        <strain evidence="2 3">MUCL2830</strain>
    </source>
</reference>
<accession>A0A4Y8CD92</accession>
<gene>
    <name evidence="2" type="ORF">BOTCAL_1533g00030</name>
</gene>
<proteinExistence type="predicted"/>
<dbReference type="AlphaFoldDB" id="A0A4Y8CD92"/>
<organism evidence="2 3">
    <name type="scientific">Botryotinia calthae</name>
    <dbReference type="NCBI Taxonomy" id="38488"/>
    <lineage>
        <taxon>Eukaryota</taxon>
        <taxon>Fungi</taxon>
        <taxon>Dikarya</taxon>
        <taxon>Ascomycota</taxon>
        <taxon>Pezizomycotina</taxon>
        <taxon>Leotiomycetes</taxon>
        <taxon>Helotiales</taxon>
        <taxon>Sclerotiniaceae</taxon>
        <taxon>Botryotinia</taxon>
    </lineage>
</organism>
<evidence type="ECO:0000313" key="3">
    <source>
        <dbReference type="Proteomes" id="UP000297299"/>
    </source>
</evidence>
<name>A0A4Y8CD92_9HELO</name>
<dbReference type="Proteomes" id="UP000297299">
    <property type="component" value="Unassembled WGS sequence"/>
</dbReference>
<protein>
    <submittedName>
        <fullName evidence="2">Uncharacterized protein</fullName>
    </submittedName>
</protein>
<comment type="caution">
    <text evidence="2">The sequence shown here is derived from an EMBL/GenBank/DDBJ whole genome shotgun (WGS) entry which is preliminary data.</text>
</comment>
<dbReference type="EMBL" id="PHWZ01001529">
    <property type="protein sequence ID" value="TEY22803.1"/>
    <property type="molecule type" value="Genomic_DNA"/>
</dbReference>